<evidence type="ECO:0000256" key="3">
    <source>
        <dbReference type="ARBA" id="ARBA00022679"/>
    </source>
</evidence>
<dbReference type="EMBL" id="JASVDS010000001">
    <property type="protein sequence ID" value="MDL5031131.1"/>
    <property type="molecule type" value="Genomic_DNA"/>
</dbReference>
<dbReference type="PANTHER" id="PTHR42790:SF19">
    <property type="entry name" value="KYNURENINE_ALPHA-AMINOADIPATE AMINOTRANSFERASE, MITOCHONDRIAL"/>
    <property type="match status" value="1"/>
</dbReference>
<keyword evidence="7" id="KW-1185">Reference proteome</keyword>
<evidence type="ECO:0000256" key="4">
    <source>
        <dbReference type="ARBA" id="ARBA00022898"/>
    </source>
</evidence>
<keyword evidence="2 6" id="KW-0032">Aminotransferase</keyword>
<dbReference type="InterPro" id="IPR015424">
    <property type="entry name" value="PyrdxlP-dep_Trfase"/>
</dbReference>
<name>A0ABT7LE46_9BURK</name>
<comment type="cofactor">
    <cofactor evidence="1">
        <name>pyridoxal 5'-phosphate</name>
        <dbReference type="ChEBI" id="CHEBI:597326"/>
    </cofactor>
</comment>
<dbReference type="InterPro" id="IPR004839">
    <property type="entry name" value="Aminotransferase_I/II_large"/>
</dbReference>
<dbReference type="Pfam" id="PF00155">
    <property type="entry name" value="Aminotran_1_2"/>
    <property type="match status" value="1"/>
</dbReference>
<evidence type="ECO:0000259" key="5">
    <source>
        <dbReference type="Pfam" id="PF00155"/>
    </source>
</evidence>
<dbReference type="InterPro" id="IPR050859">
    <property type="entry name" value="Class-I_PLP-dep_aminotransf"/>
</dbReference>
<evidence type="ECO:0000256" key="1">
    <source>
        <dbReference type="ARBA" id="ARBA00001933"/>
    </source>
</evidence>
<evidence type="ECO:0000313" key="6">
    <source>
        <dbReference type="EMBL" id="MDL5031131.1"/>
    </source>
</evidence>
<dbReference type="GO" id="GO:0008483">
    <property type="term" value="F:transaminase activity"/>
    <property type="evidence" value="ECO:0007669"/>
    <property type="project" value="UniProtKB-KW"/>
</dbReference>
<dbReference type="CDD" id="cd00609">
    <property type="entry name" value="AAT_like"/>
    <property type="match status" value="1"/>
</dbReference>
<dbReference type="PANTHER" id="PTHR42790">
    <property type="entry name" value="AMINOTRANSFERASE"/>
    <property type="match status" value="1"/>
</dbReference>
<organism evidence="6 7">
    <name type="scientific">Roseateles subflavus</name>
    <dbReference type="NCBI Taxonomy" id="3053353"/>
    <lineage>
        <taxon>Bacteria</taxon>
        <taxon>Pseudomonadati</taxon>
        <taxon>Pseudomonadota</taxon>
        <taxon>Betaproteobacteria</taxon>
        <taxon>Burkholderiales</taxon>
        <taxon>Sphaerotilaceae</taxon>
        <taxon>Roseateles</taxon>
    </lineage>
</organism>
<reference evidence="6 7" key="1">
    <citation type="submission" date="2023-06" db="EMBL/GenBank/DDBJ databases">
        <title>Pelomonas sp. APW6 16S ribosomal RNA gene genome sequencing and assembly.</title>
        <authorList>
            <person name="Woo H."/>
        </authorList>
    </citation>
    <scope>NUCLEOTIDE SEQUENCE [LARGE SCALE GENOMIC DNA]</scope>
    <source>
        <strain evidence="6 7">APW6</strain>
    </source>
</reference>
<dbReference type="InterPro" id="IPR015421">
    <property type="entry name" value="PyrdxlP-dep_Trfase_major"/>
</dbReference>
<proteinExistence type="predicted"/>
<comment type="caution">
    <text evidence="6">The sequence shown here is derived from an EMBL/GenBank/DDBJ whole genome shotgun (WGS) entry which is preliminary data.</text>
</comment>
<evidence type="ECO:0000256" key="2">
    <source>
        <dbReference type="ARBA" id="ARBA00022576"/>
    </source>
</evidence>
<gene>
    <name evidence="6" type="ORF">QRD43_04355</name>
</gene>
<sequence length="399" mass="43189">MQRLQSSAVRDLLKHSRTPGMISLAGGIPAPDLFDLEGLGAILSDVESQADANLFQYSETEGRWPLRAEITALMAERGIEARPEQVLVTAGSQQGLDLAARILLAPGDRIILERPSYLAALQAFGLAEAQIVSAPSDADGMDVDWVERYVQQHRVKAIYVVPDFGNPTGATLSLARRQQLVQLAARSGTVLIEDDPYGALRFQGEPLDSLYTLASRQGASEQVIYLSSFSKILAPGLRIGWMVLSDACFRQAALAKQAIDLHSCTLSQHVVATYLASGRLPLRLQVLRDGYRRRRDALMAALRQHLGEDIDFVEPQGGMFLWARLDPSLDAARVLAHGVEQGVVFVPGAAFYAADPEPNTLRLSYSMISPATAQEAALRLARALAAARGSTVLPAVEVP</sequence>
<dbReference type="Gene3D" id="3.90.1150.10">
    <property type="entry name" value="Aspartate Aminotransferase, domain 1"/>
    <property type="match status" value="1"/>
</dbReference>
<keyword evidence="3" id="KW-0808">Transferase</keyword>
<protein>
    <submittedName>
        <fullName evidence="6">PLP-dependent aminotransferase family protein</fullName>
    </submittedName>
</protein>
<dbReference type="RefSeq" id="WP_285981247.1">
    <property type="nucleotide sequence ID" value="NZ_JASVDS010000001.1"/>
</dbReference>
<dbReference type="Gene3D" id="3.40.640.10">
    <property type="entry name" value="Type I PLP-dependent aspartate aminotransferase-like (Major domain)"/>
    <property type="match status" value="1"/>
</dbReference>
<dbReference type="SUPFAM" id="SSF53383">
    <property type="entry name" value="PLP-dependent transferases"/>
    <property type="match status" value="1"/>
</dbReference>
<keyword evidence="4" id="KW-0663">Pyridoxal phosphate</keyword>
<evidence type="ECO:0000313" key="7">
    <source>
        <dbReference type="Proteomes" id="UP001238603"/>
    </source>
</evidence>
<feature type="domain" description="Aminotransferase class I/classII large" evidence="5">
    <location>
        <begin position="49"/>
        <end position="379"/>
    </location>
</feature>
<accession>A0ABT7LE46</accession>
<dbReference type="Proteomes" id="UP001238603">
    <property type="component" value="Unassembled WGS sequence"/>
</dbReference>
<dbReference type="InterPro" id="IPR015422">
    <property type="entry name" value="PyrdxlP-dep_Trfase_small"/>
</dbReference>